<dbReference type="InterPro" id="IPR015500">
    <property type="entry name" value="Peptidase_S8_subtilisin-rel"/>
</dbReference>
<evidence type="ECO:0000256" key="1">
    <source>
        <dbReference type="ARBA" id="ARBA00011073"/>
    </source>
</evidence>
<dbReference type="SUPFAM" id="SSF52743">
    <property type="entry name" value="Subtilisin-like"/>
    <property type="match status" value="1"/>
</dbReference>
<dbReference type="PROSITE" id="PS51829">
    <property type="entry name" value="P_HOMO_B"/>
    <property type="match status" value="1"/>
</dbReference>
<dbReference type="SUPFAM" id="SSF49785">
    <property type="entry name" value="Galactose-binding domain-like"/>
    <property type="match status" value="1"/>
</dbReference>
<comment type="similarity">
    <text evidence="1 5">Belongs to the peptidase S8 family.</text>
</comment>
<evidence type="ECO:0000256" key="4">
    <source>
        <dbReference type="ARBA" id="ARBA00022825"/>
    </source>
</evidence>
<dbReference type="Proteomes" id="UP001597110">
    <property type="component" value="Unassembled WGS sequence"/>
</dbReference>
<sequence length="602" mass="62363">MSFDVHHKGQVKPLVAAMLLAVSSMAAPAAFAGQAHLSGLQTDTQFDQFIVKYRSGTAERNSSAAIDRGLQRATQGIARSKAGQAVALKHFRRMSLGADVIRANRALGRSDAEALMRRIAADPNVEYVEVDVRMYPVLTPNDTRYTDQWHYYGATAGINAPAAWDKSNGSGIVVAVVDTGRTPHSDLDANTVAGYDFITNTWTSRDGNGRDSNPNDEGDWSPTANECYQGSPTTNSSWHGTHVAGTIGAVTNNSKGVAGVAYGAKIQHVRVLGRCGGTLSDIADGVTWASGGTVSGIPANATPANIVNMSLGGGGACSTTYQNAINGAVGRGTTVIVAAGNSNGNAANFQPASCANVVTIGAIDSAGKRSVWSTQYNQLSNYGSVVDLSAPGSNIWSTLNAGTQGQGAESYASYGGTSMATPHVAGVAALVQSRRKALGLALYSPSQLETLLKNTVRPFPQTPDQLLGAGMLNADAAVTAAGNSGGGGGTQTYTNSADYTIADNATVESPVSVSGRTGNGPTNASVAVAIVHTYIADLKVDLVAPDGSVYVLHNRAGGSADNINQTYTVNLSSEPLNGTWKLRVNDNYVNDTGYINSWSVTF</sequence>
<evidence type="ECO:0000313" key="9">
    <source>
        <dbReference type="EMBL" id="MFD0726510.1"/>
    </source>
</evidence>
<keyword evidence="2 5" id="KW-0645">Protease</keyword>
<dbReference type="Pfam" id="PF00082">
    <property type="entry name" value="Peptidase_S8"/>
    <property type="match status" value="1"/>
</dbReference>
<evidence type="ECO:0000256" key="3">
    <source>
        <dbReference type="ARBA" id="ARBA00022801"/>
    </source>
</evidence>
<feature type="compositionally biased region" description="Polar residues" evidence="6">
    <location>
        <begin position="203"/>
        <end position="212"/>
    </location>
</feature>
<evidence type="ECO:0000256" key="7">
    <source>
        <dbReference type="SAM" id="SignalP"/>
    </source>
</evidence>
<dbReference type="CDD" id="cd07496">
    <property type="entry name" value="Peptidases_S8_13"/>
    <property type="match status" value="1"/>
</dbReference>
<organism evidence="9 10">
    <name type="scientific">Lysobacter brunescens</name>
    <dbReference type="NCBI Taxonomy" id="262323"/>
    <lineage>
        <taxon>Bacteria</taxon>
        <taxon>Pseudomonadati</taxon>
        <taxon>Pseudomonadota</taxon>
        <taxon>Gammaproteobacteria</taxon>
        <taxon>Lysobacterales</taxon>
        <taxon>Lysobacteraceae</taxon>
        <taxon>Lysobacter</taxon>
    </lineage>
</organism>
<feature type="compositionally biased region" description="Polar residues" evidence="6">
    <location>
        <begin position="222"/>
        <end position="236"/>
    </location>
</feature>
<gene>
    <name evidence="9" type="ORF">ACFQ0E_12990</name>
</gene>
<dbReference type="InterPro" id="IPR002884">
    <property type="entry name" value="P_dom"/>
</dbReference>
<proteinExistence type="inferred from homology"/>
<dbReference type="InterPro" id="IPR023828">
    <property type="entry name" value="Peptidase_S8_Ser-AS"/>
</dbReference>
<keyword evidence="7" id="KW-0732">Signal</keyword>
<evidence type="ECO:0000256" key="5">
    <source>
        <dbReference type="PROSITE-ProRule" id="PRU01240"/>
    </source>
</evidence>
<feature type="domain" description="P/Homo B" evidence="8">
    <location>
        <begin position="488"/>
        <end position="602"/>
    </location>
</feature>
<evidence type="ECO:0000256" key="6">
    <source>
        <dbReference type="SAM" id="MobiDB-lite"/>
    </source>
</evidence>
<dbReference type="PROSITE" id="PS00138">
    <property type="entry name" value="SUBTILASE_SER"/>
    <property type="match status" value="1"/>
</dbReference>
<dbReference type="PANTHER" id="PTHR43806:SF11">
    <property type="entry name" value="CEREVISIN-RELATED"/>
    <property type="match status" value="1"/>
</dbReference>
<dbReference type="EMBL" id="JBHTIF010000002">
    <property type="protein sequence ID" value="MFD0726510.1"/>
    <property type="molecule type" value="Genomic_DNA"/>
</dbReference>
<dbReference type="RefSeq" id="WP_386824441.1">
    <property type="nucleotide sequence ID" value="NZ_JBHTIF010000002.1"/>
</dbReference>
<dbReference type="InterPro" id="IPR008979">
    <property type="entry name" value="Galactose-bd-like_sf"/>
</dbReference>
<keyword evidence="4 5" id="KW-0720">Serine protease</keyword>
<name>A0ABW2YHG1_9GAMM</name>
<reference evidence="10" key="1">
    <citation type="journal article" date="2019" name="Int. J. Syst. Evol. Microbiol.">
        <title>The Global Catalogue of Microorganisms (GCM) 10K type strain sequencing project: providing services to taxonomists for standard genome sequencing and annotation.</title>
        <authorList>
            <consortium name="The Broad Institute Genomics Platform"/>
            <consortium name="The Broad Institute Genome Sequencing Center for Infectious Disease"/>
            <person name="Wu L."/>
            <person name="Ma J."/>
        </authorList>
    </citation>
    <scope>NUCLEOTIDE SEQUENCE [LARGE SCALE GENOMIC DNA]</scope>
    <source>
        <strain evidence="10">CCUG 55585</strain>
    </source>
</reference>
<evidence type="ECO:0000256" key="2">
    <source>
        <dbReference type="ARBA" id="ARBA00022670"/>
    </source>
</evidence>
<keyword evidence="3 5" id="KW-0378">Hydrolase</keyword>
<dbReference type="InterPro" id="IPR034176">
    <property type="entry name" value="Peptidases_S8_13"/>
</dbReference>
<dbReference type="InterPro" id="IPR036852">
    <property type="entry name" value="Peptidase_S8/S53_dom_sf"/>
</dbReference>
<dbReference type="PROSITE" id="PS51892">
    <property type="entry name" value="SUBTILASE"/>
    <property type="match status" value="1"/>
</dbReference>
<dbReference type="PRINTS" id="PR00723">
    <property type="entry name" value="SUBTILISIN"/>
</dbReference>
<dbReference type="InterPro" id="IPR022398">
    <property type="entry name" value="Peptidase_S8_His-AS"/>
</dbReference>
<dbReference type="PANTHER" id="PTHR43806">
    <property type="entry name" value="PEPTIDASE S8"/>
    <property type="match status" value="1"/>
</dbReference>
<feature type="active site" description="Charge relay system" evidence="5">
    <location>
        <position position="418"/>
    </location>
</feature>
<dbReference type="InterPro" id="IPR050131">
    <property type="entry name" value="Peptidase_S8_subtilisin-like"/>
</dbReference>
<accession>A0ABW2YHG1</accession>
<dbReference type="InterPro" id="IPR000209">
    <property type="entry name" value="Peptidase_S8/S53_dom"/>
</dbReference>
<protein>
    <submittedName>
        <fullName evidence="9">S8 family serine peptidase</fullName>
    </submittedName>
</protein>
<keyword evidence="10" id="KW-1185">Reference proteome</keyword>
<comment type="caution">
    <text evidence="9">The sequence shown here is derived from an EMBL/GenBank/DDBJ whole genome shotgun (WGS) entry which is preliminary data.</text>
</comment>
<dbReference type="PROSITE" id="PS00137">
    <property type="entry name" value="SUBTILASE_HIS"/>
    <property type="match status" value="1"/>
</dbReference>
<feature type="active site" description="Charge relay system" evidence="5">
    <location>
        <position position="239"/>
    </location>
</feature>
<feature type="signal peptide" evidence="7">
    <location>
        <begin position="1"/>
        <end position="32"/>
    </location>
</feature>
<evidence type="ECO:0000259" key="8">
    <source>
        <dbReference type="PROSITE" id="PS51829"/>
    </source>
</evidence>
<feature type="active site" description="Charge relay system" evidence="5">
    <location>
        <position position="178"/>
    </location>
</feature>
<dbReference type="Pfam" id="PF01483">
    <property type="entry name" value="P_proprotein"/>
    <property type="match status" value="1"/>
</dbReference>
<dbReference type="Gene3D" id="3.40.50.200">
    <property type="entry name" value="Peptidase S8/S53 domain"/>
    <property type="match status" value="1"/>
</dbReference>
<evidence type="ECO:0000313" key="10">
    <source>
        <dbReference type="Proteomes" id="UP001597110"/>
    </source>
</evidence>
<feature type="region of interest" description="Disordered" evidence="6">
    <location>
        <begin position="203"/>
        <end position="236"/>
    </location>
</feature>
<dbReference type="Gene3D" id="2.60.120.260">
    <property type="entry name" value="Galactose-binding domain-like"/>
    <property type="match status" value="1"/>
</dbReference>
<feature type="chain" id="PRO_5046046892" evidence="7">
    <location>
        <begin position="33"/>
        <end position="602"/>
    </location>
</feature>